<dbReference type="EMBL" id="QVFU01000005">
    <property type="protein sequence ID" value="RFS47159.1"/>
    <property type="molecule type" value="Genomic_DNA"/>
</dbReference>
<sequence>MRPGPVALDLTGQAVPDGDVPGRFRRVAVELVVPELRVTSRCDGTEVYEQPEERPAGARNQGEGHYDDGLAGRRNRGRFPAPACAGPPAEPDRAATGDGVTSDQLEQANRLTNQHRRRPAEDPRTRKCPDCRADGTCPRAAWAEATITRFLRTHLR</sequence>
<proteinExistence type="predicted"/>
<feature type="compositionally biased region" description="Basic and acidic residues" evidence="1">
    <location>
        <begin position="51"/>
        <end position="71"/>
    </location>
</feature>
<organism evidence="2 3">
    <name type="scientific">Micromonospora craniellae</name>
    <dbReference type="NCBI Taxonomy" id="2294034"/>
    <lineage>
        <taxon>Bacteria</taxon>
        <taxon>Bacillati</taxon>
        <taxon>Actinomycetota</taxon>
        <taxon>Actinomycetes</taxon>
        <taxon>Micromonosporales</taxon>
        <taxon>Micromonosporaceae</taxon>
        <taxon>Micromonospora</taxon>
    </lineage>
</organism>
<dbReference type="AlphaFoldDB" id="A0A372G324"/>
<evidence type="ECO:0000256" key="1">
    <source>
        <dbReference type="SAM" id="MobiDB-lite"/>
    </source>
</evidence>
<protein>
    <submittedName>
        <fullName evidence="2">Uncharacterized protein</fullName>
    </submittedName>
</protein>
<feature type="compositionally biased region" description="Polar residues" evidence="1">
    <location>
        <begin position="99"/>
        <end position="112"/>
    </location>
</feature>
<reference evidence="2 3" key="1">
    <citation type="submission" date="2018-08" db="EMBL/GenBank/DDBJ databases">
        <title>Verrucosispora craniellae sp. nov., isolated from a marine sponge in the South China Sea.</title>
        <authorList>
            <person name="Li L."/>
            <person name="Lin H.W."/>
        </authorList>
    </citation>
    <scope>NUCLEOTIDE SEQUENCE [LARGE SCALE GENOMIC DNA]</scope>
    <source>
        <strain evidence="2 3">LHW63014</strain>
    </source>
</reference>
<evidence type="ECO:0000313" key="2">
    <source>
        <dbReference type="EMBL" id="RFS47159.1"/>
    </source>
</evidence>
<feature type="region of interest" description="Disordered" evidence="1">
    <location>
        <begin position="44"/>
        <end position="129"/>
    </location>
</feature>
<evidence type="ECO:0000313" key="3">
    <source>
        <dbReference type="Proteomes" id="UP000262621"/>
    </source>
</evidence>
<name>A0A372G324_9ACTN</name>
<feature type="compositionally biased region" description="Basic and acidic residues" evidence="1">
    <location>
        <begin position="119"/>
        <end position="129"/>
    </location>
</feature>
<comment type="caution">
    <text evidence="2">The sequence shown here is derived from an EMBL/GenBank/DDBJ whole genome shotgun (WGS) entry which is preliminary data.</text>
</comment>
<dbReference type="Proteomes" id="UP000262621">
    <property type="component" value="Unassembled WGS sequence"/>
</dbReference>
<gene>
    <name evidence="2" type="ORF">D0Q02_08435</name>
</gene>
<accession>A0A372G324</accession>
<keyword evidence="3" id="KW-1185">Reference proteome</keyword>